<comment type="caution">
    <text evidence="1">The sequence shown here is derived from an EMBL/GenBank/DDBJ whole genome shotgun (WGS) entry which is preliminary data.</text>
</comment>
<dbReference type="EMBL" id="JAJJMA010153046">
    <property type="protein sequence ID" value="MCL7035091.1"/>
    <property type="molecule type" value="Genomic_DNA"/>
</dbReference>
<accession>A0AA41V8S2</accession>
<evidence type="ECO:0000313" key="2">
    <source>
        <dbReference type="Proteomes" id="UP001177140"/>
    </source>
</evidence>
<dbReference type="PANTHER" id="PTHR47481:SF14">
    <property type="entry name" value="RETROTRANSPOSON COPIA-LIKE N-TERMINAL DOMAIN-CONTAINING PROTEIN"/>
    <property type="match status" value="1"/>
</dbReference>
<organism evidence="1 2">
    <name type="scientific">Papaver nudicaule</name>
    <name type="common">Iceland poppy</name>
    <dbReference type="NCBI Taxonomy" id="74823"/>
    <lineage>
        <taxon>Eukaryota</taxon>
        <taxon>Viridiplantae</taxon>
        <taxon>Streptophyta</taxon>
        <taxon>Embryophyta</taxon>
        <taxon>Tracheophyta</taxon>
        <taxon>Spermatophyta</taxon>
        <taxon>Magnoliopsida</taxon>
        <taxon>Ranunculales</taxon>
        <taxon>Papaveraceae</taxon>
        <taxon>Papaveroideae</taxon>
        <taxon>Papaver</taxon>
    </lineage>
</organism>
<evidence type="ECO:0008006" key="3">
    <source>
        <dbReference type="Google" id="ProtNLM"/>
    </source>
</evidence>
<proteinExistence type="predicted"/>
<evidence type="ECO:0000313" key="1">
    <source>
        <dbReference type="EMBL" id="MCL7035091.1"/>
    </source>
</evidence>
<sequence>MASPSPKSTDPYAIDCNLTDMINMCELLDETNYLLWRCDVDLVLGSQGLRHYVDTKVPIPPTETLDPITNNLIPNSEYEEWVKTDQYILTEMRRTITEPMLNQINGLKTSREVWTHFEKSYFDEHSVKIPELRQRLLTLRKGDLAVPMYFAQIFKIRNVLWFLGHSVSEDDSVRCALGGLGHEYDGFVQGILAQPALPGMNQLGRLIAEHDILFLNPM</sequence>
<dbReference type="Proteomes" id="UP001177140">
    <property type="component" value="Unassembled WGS sequence"/>
</dbReference>
<dbReference type="PANTHER" id="PTHR47481">
    <property type="match status" value="1"/>
</dbReference>
<keyword evidence="2" id="KW-1185">Reference proteome</keyword>
<dbReference type="AlphaFoldDB" id="A0AA41V8S2"/>
<reference evidence="1" key="1">
    <citation type="submission" date="2022-03" db="EMBL/GenBank/DDBJ databases">
        <title>A functionally conserved STORR gene fusion in Papaver species that diverged 16.8 million years ago.</title>
        <authorList>
            <person name="Catania T."/>
        </authorList>
    </citation>
    <scope>NUCLEOTIDE SEQUENCE</scope>
    <source>
        <strain evidence="1">S-191538</strain>
    </source>
</reference>
<dbReference type="Pfam" id="PF14223">
    <property type="entry name" value="Retrotran_gag_2"/>
    <property type="match status" value="1"/>
</dbReference>
<name>A0AA41V8S2_PAPNU</name>
<gene>
    <name evidence="1" type="ORF">MKW94_022853</name>
</gene>
<protein>
    <recommendedName>
        <fullName evidence="3">Retrotransposon Copia-like N-terminal domain-containing protein</fullName>
    </recommendedName>
</protein>